<name>A0A507R0W4_MONPU</name>
<organism evidence="1 2">
    <name type="scientific">Monascus purpureus</name>
    <name type="common">Red mold</name>
    <name type="synonym">Monascus anka</name>
    <dbReference type="NCBI Taxonomy" id="5098"/>
    <lineage>
        <taxon>Eukaryota</taxon>
        <taxon>Fungi</taxon>
        <taxon>Dikarya</taxon>
        <taxon>Ascomycota</taxon>
        <taxon>Pezizomycotina</taxon>
        <taxon>Eurotiomycetes</taxon>
        <taxon>Eurotiomycetidae</taxon>
        <taxon>Eurotiales</taxon>
        <taxon>Aspergillaceae</taxon>
        <taxon>Monascus</taxon>
    </lineage>
</organism>
<sequence>MRVPGTQPDPGKLDQMLHKVADERYPDAGGGNLILFRRHLQREHKMRDAEAAAVVSLHISIRLVTVTTAPKESVSDQTGTTTRELLDGNNIALPSPQLAWVK</sequence>
<gene>
    <name evidence="1" type="ORF">MPDQ_001223</name>
</gene>
<evidence type="ECO:0000313" key="1">
    <source>
        <dbReference type="EMBL" id="TQB76021.1"/>
    </source>
</evidence>
<protein>
    <submittedName>
        <fullName evidence="1">Uncharacterized protein</fullName>
    </submittedName>
</protein>
<keyword evidence="2" id="KW-1185">Reference proteome</keyword>
<dbReference type="AlphaFoldDB" id="A0A507R0W4"/>
<accession>A0A507R0W4</accession>
<dbReference type="Proteomes" id="UP000319663">
    <property type="component" value="Unassembled WGS sequence"/>
</dbReference>
<evidence type="ECO:0000313" key="2">
    <source>
        <dbReference type="Proteomes" id="UP000319663"/>
    </source>
</evidence>
<comment type="caution">
    <text evidence="1">The sequence shown here is derived from an EMBL/GenBank/DDBJ whole genome shotgun (WGS) entry which is preliminary data.</text>
</comment>
<proteinExistence type="predicted"/>
<dbReference type="EMBL" id="VIFY01000013">
    <property type="protein sequence ID" value="TQB76021.1"/>
    <property type="molecule type" value="Genomic_DNA"/>
</dbReference>
<reference evidence="1 2" key="1">
    <citation type="submission" date="2019-06" db="EMBL/GenBank/DDBJ databases">
        <title>Wine fermentation using esterase from Monascus purpureus.</title>
        <authorList>
            <person name="Geng C."/>
            <person name="Zhang Y."/>
        </authorList>
    </citation>
    <scope>NUCLEOTIDE SEQUENCE [LARGE SCALE GENOMIC DNA]</scope>
    <source>
        <strain evidence="1">HQ1</strain>
    </source>
</reference>